<dbReference type="PANTHER" id="PTHR33169:SF13">
    <property type="entry name" value="PADR-FAMILY TRANSCRIPTIONAL REGULATOR"/>
    <property type="match status" value="1"/>
</dbReference>
<dbReference type="InterPro" id="IPR036390">
    <property type="entry name" value="WH_DNA-bd_sf"/>
</dbReference>
<dbReference type="Pfam" id="PF03551">
    <property type="entry name" value="PadR"/>
    <property type="match status" value="1"/>
</dbReference>
<dbReference type="SUPFAM" id="SSF46785">
    <property type="entry name" value="Winged helix' DNA-binding domain"/>
    <property type="match status" value="1"/>
</dbReference>
<evidence type="ECO:0000313" key="2">
    <source>
        <dbReference type="EMBL" id="MBC8530427.1"/>
    </source>
</evidence>
<feature type="domain" description="Transcription regulator PadR N-terminal" evidence="1">
    <location>
        <begin position="12"/>
        <end position="75"/>
    </location>
</feature>
<keyword evidence="3" id="KW-1185">Reference proteome</keyword>
<dbReference type="Proteomes" id="UP000623172">
    <property type="component" value="Unassembled WGS sequence"/>
</dbReference>
<organism evidence="2 3">
    <name type="scientific">Gehongia tenuis</name>
    <dbReference type="NCBI Taxonomy" id="2763655"/>
    <lineage>
        <taxon>Bacteria</taxon>
        <taxon>Bacillati</taxon>
        <taxon>Bacillota</taxon>
        <taxon>Clostridia</taxon>
        <taxon>Christensenellales</taxon>
        <taxon>Christensenellaceae</taxon>
        <taxon>Gehongia</taxon>
    </lineage>
</organism>
<dbReference type="EMBL" id="JACRSR010000001">
    <property type="protein sequence ID" value="MBC8530427.1"/>
    <property type="molecule type" value="Genomic_DNA"/>
</dbReference>
<proteinExistence type="predicted"/>
<sequence>MSETMFYILLSLRAANHGYGVMLHVKEITEGRLVLGAGTLYQSIGRLEGDGLIRPVRQEGRRKIYRITELGEGVLDAEGQRIRELYRNLEGLK</sequence>
<comment type="caution">
    <text evidence="2">The sequence shown here is derived from an EMBL/GenBank/DDBJ whole genome shotgun (WGS) entry which is preliminary data.</text>
</comment>
<evidence type="ECO:0000259" key="1">
    <source>
        <dbReference type="Pfam" id="PF03551"/>
    </source>
</evidence>
<protein>
    <submittedName>
        <fullName evidence="2">Helix-turn-helix transcriptional regulator</fullName>
    </submittedName>
</protein>
<name>A0A926D316_9FIRM</name>
<dbReference type="InterPro" id="IPR052509">
    <property type="entry name" value="Metal_resp_DNA-bind_regulator"/>
</dbReference>
<accession>A0A926D316</accession>
<dbReference type="RefSeq" id="WP_249315953.1">
    <property type="nucleotide sequence ID" value="NZ_JACRSR010000001.1"/>
</dbReference>
<gene>
    <name evidence="2" type="ORF">H8696_01020</name>
</gene>
<reference evidence="2" key="1">
    <citation type="submission" date="2020-08" db="EMBL/GenBank/DDBJ databases">
        <title>Genome public.</title>
        <authorList>
            <person name="Liu C."/>
            <person name="Sun Q."/>
        </authorList>
    </citation>
    <scope>NUCLEOTIDE SEQUENCE</scope>
    <source>
        <strain evidence="2">NSJ-53</strain>
    </source>
</reference>
<dbReference type="PANTHER" id="PTHR33169">
    <property type="entry name" value="PADR-FAMILY TRANSCRIPTIONAL REGULATOR"/>
    <property type="match status" value="1"/>
</dbReference>
<dbReference type="Gene3D" id="1.10.10.10">
    <property type="entry name" value="Winged helix-like DNA-binding domain superfamily/Winged helix DNA-binding domain"/>
    <property type="match status" value="1"/>
</dbReference>
<dbReference type="AlphaFoldDB" id="A0A926D316"/>
<dbReference type="InterPro" id="IPR036388">
    <property type="entry name" value="WH-like_DNA-bd_sf"/>
</dbReference>
<dbReference type="InterPro" id="IPR005149">
    <property type="entry name" value="Tscrpt_reg_PadR_N"/>
</dbReference>
<evidence type="ECO:0000313" key="3">
    <source>
        <dbReference type="Proteomes" id="UP000623172"/>
    </source>
</evidence>